<reference evidence="2" key="1">
    <citation type="submission" date="2014-09" db="EMBL/GenBank/DDBJ databases">
        <authorList>
            <person name="Magalhaes I.L.F."/>
            <person name="Oliveira U."/>
            <person name="Santos F.R."/>
            <person name="Vidigal T.H.D.A."/>
            <person name="Brescovit A.D."/>
            <person name="Santos A.J."/>
        </authorList>
    </citation>
    <scope>NUCLEOTIDE SEQUENCE</scope>
    <source>
        <tissue evidence="2">Shoot tissue taken approximately 20 cm above the soil surface</tissue>
    </source>
</reference>
<feature type="region of interest" description="Disordered" evidence="1">
    <location>
        <begin position="1"/>
        <end position="46"/>
    </location>
</feature>
<organism evidence="2">
    <name type="scientific">Arundo donax</name>
    <name type="common">Giant reed</name>
    <name type="synonym">Donax arundinaceus</name>
    <dbReference type="NCBI Taxonomy" id="35708"/>
    <lineage>
        <taxon>Eukaryota</taxon>
        <taxon>Viridiplantae</taxon>
        <taxon>Streptophyta</taxon>
        <taxon>Embryophyta</taxon>
        <taxon>Tracheophyta</taxon>
        <taxon>Spermatophyta</taxon>
        <taxon>Magnoliopsida</taxon>
        <taxon>Liliopsida</taxon>
        <taxon>Poales</taxon>
        <taxon>Poaceae</taxon>
        <taxon>PACMAD clade</taxon>
        <taxon>Arundinoideae</taxon>
        <taxon>Arundineae</taxon>
        <taxon>Arundo</taxon>
    </lineage>
</organism>
<protein>
    <submittedName>
        <fullName evidence="2">Uncharacterized protein</fullName>
    </submittedName>
</protein>
<name>A0A0A9G7C7_ARUDO</name>
<sequence length="46" mass="5500">MMKPRKHSNKKQKTKVVQQFQLKQHNPLQHSPWVLQVTKQSRAGQH</sequence>
<dbReference type="AlphaFoldDB" id="A0A0A9G7C7"/>
<evidence type="ECO:0000256" key="1">
    <source>
        <dbReference type="SAM" id="MobiDB-lite"/>
    </source>
</evidence>
<proteinExistence type="predicted"/>
<evidence type="ECO:0000313" key="2">
    <source>
        <dbReference type="EMBL" id="JAE19369.1"/>
    </source>
</evidence>
<feature type="compositionally biased region" description="Basic residues" evidence="1">
    <location>
        <begin position="1"/>
        <end position="14"/>
    </location>
</feature>
<dbReference type="EMBL" id="GBRH01178527">
    <property type="protein sequence ID" value="JAE19369.1"/>
    <property type="molecule type" value="Transcribed_RNA"/>
</dbReference>
<feature type="compositionally biased region" description="Low complexity" evidence="1">
    <location>
        <begin position="15"/>
        <end position="24"/>
    </location>
</feature>
<feature type="compositionally biased region" description="Polar residues" evidence="1">
    <location>
        <begin position="37"/>
        <end position="46"/>
    </location>
</feature>
<accession>A0A0A9G7C7</accession>
<reference evidence="2" key="2">
    <citation type="journal article" date="2015" name="Data Brief">
        <title>Shoot transcriptome of the giant reed, Arundo donax.</title>
        <authorList>
            <person name="Barrero R.A."/>
            <person name="Guerrero F.D."/>
            <person name="Moolhuijzen P."/>
            <person name="Goolsby J.A."/>
            <person name="Tidwell J."/>
            <person name="Bellgard S.E."/>
            <person name="Bellgard M.I."/>
        </authorList>
    </citation>
    <scope>NUCLEOTIDE SEQUENCE</scope>
    <source>
        <tissue evidence="2">Shoot tissue taken approximately 20 cm above the soil surface</tissue>
    </source>
</reference>